<accession>A0A7Y0FG54</accession>
<evidence type="ECO:0000313" key="2">
    <source>
        <dbReference type="EMBL" id="NML34699.1"/>
    </source>
</evidence>
<sequence>MDENPLYPELNQLFGVYLNEDCSYWGSTIEAIVSCYKKDSSRESVKNILVEIEHFEKEHAGNLDEAFEQAYGSQFGPELWGYTTTSFLDELRRILKIRSE</sequence>
<dbReference type="InterPro" id="IPR041129">
    <property type="entry name" value="CdiI_2"/>
</dbReference>
<dbReference type="Proteomes" id="UP000583127">
    <property type="component" value="Unassembled WGS sequence"/>
</dbReference>
<reference evidence="2 3" key="1">
    <citation type="submission" date="2020-04" db="EMBL/GenBank/DDBJ databases">
        <title>Paraburkholderia sp. G-4-1-8 isolated from soil.</title>
        <authorList>
            <person name="Dahal R.H."/>
        </authorList>
    </citation>
    <scope>NUCLEOTIDE SEQUENCE [LARGE SCALE GENOMIC DNA]</scope>
    <source>
        <strain evidence="2 3">G-4-1-8</strain>
    </source>
</reference>
<feature type="domain" description="CdiI immunity protein" evidence="1">
    <location>
        <begin position="7"/>
        <end position="94"/>
    </location>
</feature>
<gene>
    <name evidence="2" type="ORF">HHL14_28200</name>
</gene>
<proteinExistence type="predicted"/>
<evidence type="ECO:0000259" key="1">
    <source>
        <dbReference type="Pfam" id="PF18593"/>
    </source>
</evidence>
<protein>
    <recommendedName>
        <fullName evidence="1">CdiI immunity protein domain-containing protein</fullName>
    </recommendedName>
</protein>
<dbReference type="Pfam" id="PF18593">
    <property type="entry name" value="CdiI_2"/>
    <property type="match status" value="1"/>
</dbReference>
<keyword evidence="3" id="KW-1185">Reference proteome</keyword>
<dbReference type="EMBL" id="JABBFZ010000024">
    <property type="protein sequence ID" value="NML34699.1"/>
    <property type="molecule type" value="Genomic_DNA"/>
</dbReference>
<organism evidence="2 3">
    <name type="scientific">Paraburkholderia antibiotica</name>
    <dbReference type="NCBI Taxonomy" id="2728839"/>
    <lineage>
        <taxon>Bacteria</taxon>
        <taxon>Pseudomonadati</taxon>
        <taxon>Pseudomonadota</taxon>
        <taxon>Betaproteobacteria</taxon>
        <taxon>Burkholderiales</taxon>
        <taxon>Burkholderiaceae</taxon>
        <taxon>Paraburkholderia</taxon>
    </lineage>
</organism>
<evidence type="ECO:0000313" key="3">
    <source>
        <dbReference type="Proteomes" id="UP000583127"/>
    </source>
</evidence>
<dbReference type="RefSeq" id="WP_169500887.1">
    <property type="nucleotide sequence ID" value="NZ_JABBFZ010000024.1"/>
</dbReference>
<name>A0A7Y0FG54_9BURK</name>
<comment type="caution">
    <text evidence="2">The sequence shown here is derived from an EMBL/GenBank/DDBJ whole genome shotgun (WGS) entry which is preliminary data.</text>
</comment>
<dbReference type="AlphaFoldDB" id="A0A7Y0FG54"/>